<keyword evidence="2" id="KW-1185">Reference proteome</keyword>
<dbReference type="Proteomes" id="UP000215914">
    <property type="component" value="Unassembled WGS sequence"/>
</dbReference>
<proteinExistence type="predicted"/>
<reference evidence="1" key="2">
    <citation type="submission" date="2020-06" db="EMBL/GenBank/DDBJ databases">
        <title>Helianthus annuus Genome sequencing and assembly Release 2.</title>
        <authorList>
            <person name="Gouzy J."/>
            <person name="Langlade N."/>
            <person name="Munos S."/>
        </authorList>
    </citation>
    <scope>NUCLEOTIDE SEQUENCE</scope>
    <source>
        <tissue evidence="1">Leaves</tissue>
    </source>
</reference>
<protein>
    <submittedName>
        <fullName evidence="1">Uncharacterized protein</fullName>
    </submittedName>
</protein>
<comment type="caution">
    <text evidence="1">The sequence shown here is derived from an EMBL/GenBank/DDBJ whole genome shotgun (WGS) entry which is preliminary data.</text>
</comment>
<accession>A0A9K3HPN7</accession>
<reference evidence="1" key="1">
    <citation type="journal article" date="2017" name="Nature">
        <title>The sunflower genome provides insights into oil metabolism, flowering and Asterid evolution.</title>
        <authorList>
            <person name="Badouin H."/>
            <person name="Gouzy J."/>
            <person name="Grassa C.J."/>
            <person name="Murat F."/>
            <person name="Staton S.E."/>
            <person name="Cottret L."/>
            <person name="Lelandais-Briere C."/>
            <person name="Owens G.L."/>
            <person name="Carrere S."/>
            <person name="Mayjonade B."/>
            <person name="Legrand L."/>
            <person name="Gill N."/>
            <person name="Kane N.C."/>
            <person name="Bowers J.E."/>
            <person name="Hubner S."/>
            <person name="Bellec A."/>
            <person name="Berard A."/>
            <person name="Berges H."/>
            <person name="Blanchet N."/>
            <person name="Boniface M.C."/>
            <person name="Brunel D."/>
            <person name="Catrice O."/>
            <person name="Chaidir N."/>
            <person name="Claudel C."/>
            <person name="Donnadieu C."/>
            <person name="Faraut T."/>
            <person name="Fievet G."/>
            <person name="Helmstetter N."/>
            <person name="King M."/>
            <person name="Knapp S.J."/>
            <person name="Lai Z."/>
            <person name="Le Paslier M.C."/>
            <person name="Lippi Y."/>
            <person name="Lorenzon L."/>
            <person name="Mandel J.R."/>
            <person name="Marage G."/>
            <person name="Marchand G."/>
            <person name="Marquand E."/>
            <person name="Bret-Mestries E."/>
            <person name="Morien E."/>
            <person name="Nambeesan S."/>
            <person name="Nguyen T."/>
            <person name="Pegot-Espagnet P."/>
            <person name="Pouilly N."/>
            <person name="Raftis F."/>
            <person name="Sallet E."/>
            <person name="Schiex T."/>
            <person name="Thomas J."/>
            <person name="Vandecasteele C."/>
            <person name="Vares D."/>
            <person name="Vear F."/>
            <person name="Vautrin S."/>
            <person name="Crespi M."/>
            <person name="Mangin B."/>
            <person name="Burke J.M."/>
            <person name="Salse J."/>
            <person name="Munos S."/>
            <person name="Vincourt P."/>
            <person name="Rieseberg L.H."/>
            <person name="Langlade N.B."/>
        </authorList>
    </citation>
    <scope>NUCLEOTIDE SEQUENCE</scope>
    <source>
        <tissue evidence="1">Leaves</tissue>
    </source>
</reference>
<name>A0A9K3HPN7_HELAN</name>
<evidence type="ECO:0000313" key="2">
    <source>
        <dbReference type="Proteomes" id="UP000215914"/>
    </source>
</evidence>
<dbReference type="EMBL" id="MNCJ02000326">
    <property type="protein sequence ID" value="KAF5782373.1"/>
    <property type="molecule type" value="Genomic_DNA"/>
</dbReference>
<dbReference type="Gramene" id="mRNA:HanXRQr2_Chr11g0495111">
    <property type="protein sequence ID" value="CDS:HanXRQr2_Chr11g0495111.1"/>
    <property type="gene ID" value="HanXRQr2_Chr11g0495111"/>
</dbReference>
<organism evidence="1 2">
    <name type="scientific">Helianthus annuus</name>
    <name type="common">Common sunflower</name>
    <dbReference type="NCBI Taxonomy" id="4232"/>
    <lineage>
        <taxon>Eukaryota</taxon>
        <taxon>Viridiplantae</taxon>
        <taxon>Streptophyta</taxon>
        <taxon>Embryophyta</taxon>
        <taxon>Tracheophyta</taxon>
        <taxon>Spermatophyta</taxon>
        <taxon>Magnoliopsida</taxon>
        <taxon>eudicotyledons</taxon>
        <taxon>Gunneridae</taxon>
        <taxon>Pentapetalae</taxon>
        <taxon>asterids</taxon>
        <taxon>campanulids</taxon>
        <taxon>Asterales</taxon>
        <taxon>Asteraceae</taxon>
        <taxon>Asteroideae</taxon>
        <taxon>Heliantheae alliance</taxon>
        <taxon>Heliantheae</taxon>
        <taxon>Helianthus</taxon>
    </lineage>
</organism>
<dbReference type="AlphaFoldDB" id="A0A9K3HPN7"/>
<evidence type="ECO:0000313" key="1">
    <source>
        <dbReference type="EMBL" id="KAF5782373.1"/>
    </source>
</evidence>
<gene>
    <name evidence="1" type="ORF">HanXRQr2_Chr11g0495111</name>
</gene>
<sequence>MLLKHYTKIVIGNSKIWTFTDLKEPKILACFYNLLNCLSSFRPFDFFKINDRNVF</sequence>